<evidence type="ECO:0000313" key="11">
    <source>
        <dbReference type="EMBL" id="KAK4275416.1"/>
    </source>
</evidence>
<dbReference type="FunFam" id="2.40.70.10:FF:000021">
    <property type="entry name" value="Aspartyl protease AED1"/>
    <property type="match status" value="1"/>
</dbReference>
<proteinExistence type="inferred from homology"/>
<dbReference type="GO" id="GO:0006508">
    <property type="term" value="P:proteolysis"/>
    <property type="evidence" value="ECO:0007669"/>
    <property type="project" value="UniProtKB-KW"/>
</dbReference>
<comment type="similarity">
    <text evidence="1">Belongs to the peptidase A1 family.</text>
</comment>
<keyword evidence="2" id="KW-0645">Protease</keyword>
<keyword evidence="9" id="KW-0812">Transmembrane</keyword>
<dbReference type="AlphaFoldDB" id="A0AAE1JUM6"/>
<reference evidence="11" key="1">
    <citation type="submission" date="2023-10" db="EMBL/GenBank/DDBJ databases">
        <title>Chromosome-level genome of the transformable northern wattle, Acacia crassicarpa.</title>
        <authorList>
            <person name="Massaro I."/>
            <person name="Sinha N.R."/>
            <person name="Poethig S."/>
            <person name="Leichty A.R."/>
        </authorList>
    </citation>
    <scope>NUCLEOTIDE SEQUENCE</scope>
    <source>
        <strain evidence="11">Acra3RX</strain>
        <tissue evidence="11">Leaf</tissue>
    </source>
</reference>
<evidence type="ECO:0000256" key="1">
    <source>
        <dbReference type="ARBA" id="ARBA00007447"/>
    </source>
</evidence>
<dbReference type="InterPro" id="IPR001461">
    <property type="entry name" value="Aspartic_peptidase_A1"/>
</dbReference>
<dbReference type="InterPro" id="IPR033121">
    <property type="entry name" value="PEPTIDASE_A1"/>
</dbReference>
<dbReference type="PROSITE" id="PS51767">
    <property type="entry name" value="PEPTIDASE_A1"/>
    <property type="match status" value="1"/>
</dbReference>
<dbReference type="Gene3D" id="2.40.70.10">
    <property type="entry name" value="Acid Proteases"/>
    <property type="match status" value="2"/>
</dbReference>
<feature type="active site" evidence="7">
    <location>
        <position position="378"/>
    </location>
</feature>
<dbReference type="PANTHER" id="PTHR13683:SF750">
    <property type="entry name" value="ASPARTYL PROTEASE AED1"/>
    <property type="match status" value="1"/>
</dbReference>
<name>A0AAE1JUM6_9FABA</name>
<evidence type="ECO:0000256" key="9">
    <source>
        <dbReference type="SAM" id="Phobius"/>
    </source>
</evidence>
<dbReference type="Pfam" id="PF14541">
    <property type="entry name" value="TAXi_C"/>
    <property type="match status" value="1"/>
</dbReference>
<evidence type="ECO:0000313" key="12">
    <source>
        <dbReference type="Proteomes" id="UP001293593"/>
    </source>
</evidence>
<evidence type="ECO:0000256" key="6">
    <source>
        <dbReference type="ARBA" id="ARBA00023157"/>
    </source>
</evidence>
<keyword evidence="5" id="KW-0378">Hydrolase</keyword>
<dbReference type="PANTHER" id="PTHR13683">
    <property type="entry name" value="ASPARTYL PROTEASES"/>
    <property type="match status" value="1"/>
</dbReference>
<dbReference type="InterPro" id="IPR021109">
    <property type="entry name" value="Peptidase_aspartic_dom_sf"/>
</dbReference>
<evidence type="ECO:0000256" key="2">
    <source>
        <dbReference type="ARBA" id="ARBA00022670"/>
    </source>
</evidence>
<dbReference type="FunFam" id="2.40.70.10:FF:000013">
    <property type="entry name" value="Aspartyl protease AED1"/>
    <property type="match status" value="1"/>
</dbReference>
<organism evidence="11 12">
    <name type="scientific">Acacia crassicarpa</name>
    <name type="common">northern wattle</name>
    <dbReference type="NCBI Taxonomy" id="499986"/>
    <lineage>
        <taxon>Eukaryota</taxon>
        <taxon>Viridiplantae</taxon>
        <taxon>Streptophyta</taxon>
        <taxon>Embryophyta</taxon>
        <taxon>Tracheophyta</taxon>
        <taxon>Spermatophyta</taxon>
        <taxon>Magnoliopsida</taxon>
        <taxon>eudicotyledons</taxon>
        <taxon>Gunneridae</taxon>
        <taxon>Pentapetalae</taxon>
        <taxon>rosids</taxon>
        <taxon>fabids</taxon>
        <taxon>Fabales</taxon>
        <taxon>Fabaceae</taxon>
        <taxon>Caesalpinioideae</taxon>
        <taxon>mimosoid clade</taxon>
        <taxon>Acacieae</taxon>
        <taxon>Acacia</taxon>
    </lineage>
</organism>
<dbReference type="SUPFAM" id="SSF50630">
    <property type="entry name" value="Acid proteases"/>
    <property type="match status" value="1"/>
</dbReference>
<keyword evidence="12" id="KW-1185">Reference proteome</keyword>
<keyword evidence="6" id="KW-1015">Disulfide bond</keyword>
<keyword evidence="9" id="KW-1133">Transmembrane helix</keyword>
<feature type="region of interest" description="Disordered" evidence="8">
    <location>
        <begin position="119"/>
        <end position="143"/>
    </location>
</feature>
<keyword evidence="9" id="KW-0472">Membrane</keyword>
<comment type="caution">
    <text evidence="11">The sequence shown here is derived from an EMBL/GenBank/DDBJ whole genome shotgun (WGS) entry which is preliminary data.</text>
</comment>
<gene>
    <name evidence="11" type="ORF">QN277_018502</name>
</gene>
<dbReference type="GO" id="GO:0004190">
    <property type="term" value="F:aspartic-type endopeptidase activity"/>
    <property type="evidence" value="ECO:0007669"/>
    <property type="project" value="UniProtKB-KW"/>
</dbReference>
<dbReference type="InterPro" id="IPR032861">
    <property type="entry name" value="TAXi_N"/>
</dbReference>
<evidence type="ECO:0000256" key="3">
    <source>
        <dbReference type="ARBA" id="ARBA00022729"/>
    </source>
</evidence>
<evidence type="ECO:0000256" key="5">
    <source>
        <dbReference type="ARBA" id="ARBA00022801"/>
    </source>
</evidence>
<keyword evidence="3" id="KW-0732">Signal</keyword>
<evidence type="ECO:0000256" key="8">
    <source>
        <dbReference type="SAM" id="MobiDB-lite"/>
    </source>
</evidence>
<dbReference type="EMBL" id="JAWXYG010000004">
    <property type="protein sequence ID" value="KAK4275416.1"/>
    <property type="molecule type" value="Genomic_DNA"/>
</dbReference>
<accession>A0AAE1JUM6</accession>
<dbReference type="InterPro" id="IPR033873">
    <property type="entry name" value="CND41-like"/>
</dbReference>
<keyword evidence="4" id="KW-0064">Aspartyl protease</keyword>
<evidence type="ECO:0000259" key="10">
    <source>
        <dbReference type="PROSITE" id="PS51767"/>
    </source>
</evidence>
<protein>
    <recommendedName>
        <fullName evidence="10">Peptidase A1 domain-containing protein</fullName>
    </recommendedName>
</protein>
<evidence type="ECO:0000256" key="7">
    <source>
        <dbReference type="PIRSR" id="PIRSR601461-1"/>
    </source>
</evidence>
<dbReference type="Pfam" id="PF14543">
    <property type="entry name" value="TAXi_N"/>
    <property type="match status" value="1"/>
</dbReference>
<feature type="domain" description="Peptidase A1" evidence="10">
    <location>
        <begin position="156"/>
        <end position="495"/>
    </location>
</feature>
<evidence type="ECO:0000256" key="4">
    <source>
        <dbReference type="ARBA" id="ARBA00022750"/>
    </source>
</evidence>
<sequence>MASSSNPFLFAFISLVFFFYFFVFSENKSFVSAIREEVSELQLTHHHHVPLTSLLPSSSCNSPPLGANRNGSLEVVHKHGPCSKLKQPSSSSSPSSFIIQHSEILKQDEARVRAIQSKLSKTRQNHHQEQVETSNKGAGGTQLPAKSGIPLGVGNYYVTVGLGSPKRDLFLVFDTGSDLTWTQCKPCVRSCYSQKQPIFDPSQSSSYSNISCSSSQCSQLVSATGIKPACSKATRACIYGIQYGDGSFSAGFFAKEKLTVSPTDVFDNFFFGCGQYNQGLFRGIAGLLGLGRTVLSFTEQTAGKYGKMFSYCLPSSPSTVGYIAFGGRKGSSGNVKFTPLTSISRGSSFYGLDFTGITVAGMNLQISASVFSSGTIIDSGTVITRLPPAAYGPLRDSFQKKMSRYPKADPLSILDTCYNLKGYNNVDIPTISLSFGGGVTVELDVTGVLLVAREEKVCLAFAANKDNGDVAIIGNQQQKTLEVAYDVAGKKIGFRPRACK</sequence>
<dbReference type="Proteomes" id="UP001293593">
    <property type="component" value="Unassembled WGS sequence"/>
</dbReference>
<feature type="active site" evidence="7">
    <location>
        <position position="174"/>
    </location>
</feature>
<feature type="transmembrane region" description="Helical" evidence="9">
    <location>
        <begin position="7"/>
        <end position="25"/>
    </location>
</feature>
<dbReference type="CDD" id="cd05472">
    <property type="entry name" value="cnd41_like"/>
    <property type="match status" value="1"/>
</dbReference>
<dbReference type="InterPro" id="IPR032799">
    <property type="entry name" value="TAXi_C"/>
</dbReference>